<proteinExistence type="predicted"/>
<dbReference type="SUPFAM" id="SSF50630">
    <property type="entry name" value="Acid proteases"/>
    <property type="match status" value="1"/>
</dbReference>
<dbReference type="Gene3D" id="2.40.70.10">
    <property type="entry name" value="Acid Proteases"/>
    <property type="match status" value="1"/>
</dbReference>
<dbReference type="Proteomes" id="UP000319908">
    <property type="component" value="Unassembled WGS sequence"/>
</dbReference>
<dbReference type="InterPro" id="IPR011969">
    <property type="entry name" value="Clan_AA_Asp_peptidase_C"/>
</dbReference>
<evidence type="ECO:0000313" key="3">
    <source>
        <dbReference type="Proteomes" id="UP000319908"/>
    </source>
</evidence>
<keyword evidence="1" id="KW-0175">Coiled coil</keyword>
<comment type="caution">
    <text evidence="2">The sequence shown here is derived from an EMBL/GenBank/DDBJ whole genome shotgun (WGS) entry which is preliminary data.</text>
</comment>
<accession>A0A5C6C4J4</accession>
<dbReference type="NCBIfam" id="TIGR02281">
    <property type="entry name" value="clan_AA_DTGA"/>
    <property type="match status" value="1"/>
</dbReference>
<dbReference type="InterPro" id="IPR034122">
    <property type="entry name" value="Retropepsin-like_bacterial"/>
</dbReference>
<dbReference type="InterPro" id="IPR001969">
    <property type="entry name" value="Aspartic_peptidase_AS"/>
</dbReference>
<dbReference type="GO" id="GO:0004190">
    <property type="term" value="F:aspartic-type endopeptidase activity"/>
    <property type="evidence" value="ECO:0007669"/>
    <property type="project" value="InterPro"/>
</dbReference>
<evidence type="ECO:0008006" key="4">
    <source>
        <dbReference type="Google" id="ProtNLM"/>
    </source>
</evidence>
<protein>
    <recommendedName>
        <fullName evidence="4">Retroviral aspartyl protease</fullName>
    </recommendedName>
</protein>
<evidence type="ECO:0000313" key="2">
    <source>
        <dbReference type="EMBL" id="TWU19473.1"/>
    </source>
</evidence>
<name>A0A5C6C4J4_9BACT</name>
<dbReference type="Pfam" id="PF13975">
    <property type="entry name" value="gag-asp_proteas"/>
    <property type="match status" value="1"/>
</dbReference>
<keyword evidence="3" id="KW-1185">Reference proteome</keyword>
<dbReference type="GO" id="GO:0006508">
    <property type="term" value="P:proteolysis"/>
    <property type="evidence" value="ECO:0007669"/>
    <property type="project" value="InterPro"/>
</dbReference>
<dbReference type="EMBL" id="SJPU01000001">
    <property type="protein sequence ID" value="TWU19473.1"/>
    <property type="molecule type" value="Genomic_DNA"/>
</dbReference>
<dbReference type="PROSITE" id="PS00141">
    <property type="entry name" value="ASP_PROTEASE"/>
    <property type="match status" value="1"/>
</dbReference>
<evidence type="ECO:0000256" key="1">
    <source>
        <dbReference type="SAM" id="Coils"/>
    </source>
</evidence>
<dbReference type="CDD" id="cd05483">
    <property type="entry name" value="retropepsin_like_bacteria"/>
    <property type="match status" value="1"/>
</dbReference>
<feature type="coiled-coil region" evidence="1">
    <location>
        <begin position="137"/>
        <end position="164"/>
    </location>
</feature>
<sequence>MGGREDVARDSLAYNRTLSLKYHGLMIMSPAFPISARRRGPRVARWSTVLIVIVTFSSSANAQSDDTAQPGAGSQVTESPNLTYSDAVVEKADRVLFDAGMRRSGNTIQSTQSAELSRLISSLARDRRELRLQQKAFAENQGKLAELEHKIDQLRHNDGDLNLELARVAGLDVGKNNRLVALINATRTQIGQLRKQGTEYEKAMQVARGELNTAEQEYAESVFQIRKQLDDLEQSIEVKLADRHVQIALTVMQANFNVPADVDADQIMRVVEARLREFEKEVFQETIALDTTGSGPLFTMVSVNRQSIRMIVDSGATLVTLPAEAAEELQVSVPDDAPILRMQLANGQQISGRRVSLASVRVGQFEAKDVDAVVLEPIDHRAQPLLGLSYLNRYKFELDSAGKTLGLLRVDESDAQDAKNR</sequence>
<gene>
    <name evidence="2" type="ORF">Poly21_16460</name>
</gene>
<dbReference type="AlphaFoldDB" id="A0A5C6C4J4"/>
<reference evidence="2 3" key="1">
    <citation type="journal article" date="2020" name="Antonie Van Leeuwenhoek">
        <title>Rhodopirellula heiligendammensis sp. nov., Rhodopirellula pilleata sp. nov., and Rhodopirellula solitaria sp. nov. isolated from natural or artificial marine surfaces in Northern Germany and California, USA, and emended description of the genus Rhodopirellula.</title>
        <authorList>
            <person name="Kallscheuer N."/>
            <person name="Wiegand S."/>
            <person name="Jogler M."/>
            <person name="Boedeker C."/>
            <person name="Peeters S.H."/>
            <person name="Rast P."/>
            <person name="Heuer A."/>
            <person name="Jetten M.S.M."/>
            <person name="Rohde M."/>
            <person name="Jogler C."/>
        </authorList>
    </citation>
    <scope>NUCLEOTIDE SEQUENCE [LARGE SCALE GENOMIC DNA]</scope>
    <source>
        <strain evidence="2 3">Poly21</strain>
    </source>
</reference>
<organism evidence="2 3">
    <name type="scientific">Allorhodopirellula heiligendammensis</name>
    <dbReference type="NCBI Taxonomy" id="2714739"/>
    <lineage>
        <taxon>Bacteria</taxon>
        <taxon>Pseudomonadati</taxon>
        <taxon>Planctomycetota</taxon>
        <taxon>Planctomycetia</taxon>
        <taxon>Pirellulales</taxon>
        <taxon>Pirellulaceae</taxon>
        <taxon>Allorhodopirellula</taxon>
    </lineage>
</organism>
<dbReference type="InterPro" id="IPR021109">
    <property type="entry name" value="Peptidase_aspartic_dom_sf"/>
</dbReference>